<evidence type="ECO:0000259" key="8">
    <source>
        <dbReference type="PROSITE" id="PS50049"/>
    </source>
</evidence>
<comment type="similarity">
    <text evidence="2">Belongs to the tumor necrosis factor family.</text>
</comment>
<feature type="compositionally biased region" description="Acidic residues" evidence="7">
    <location>
        <begin position="96"/>
        <end position="116"/>
    </location>
</feature>
<keyword evidence="6" id="KW-0325">Glycoprotein</keyword>
<dbReference type="GO" id="GO:0006955">
    <property type="term" value="P:immune response"/>
    <property type="evidence" value="ECO:0007669"/>
    <property type="project" value="InterPro"/>
</dbReference>
<comment type="subcellular location">
    <subcellularLocation>
        <location evidence="1">Secreted</location>
    </subcellularLocation>
</comment>
<feature type="non-terminal residue" evidence="9">
    <location>
        <position position="1"/>
    </location>
</feature>
<dbReference type="GO" id="GO:0016020">
    <property type="term" value="C:membrane"/>
    <property type="evidence" value="ECO:0007669"/>
    <property type="project" value="InterPro"/>
</dbReference>
<keyword evidence="3" id="KW-0202">Cytokine</keyword>
<dbReference type="InterPro" id="IPR008983">
    <property type="entry name" value="Tumour_necrosis_fac-like_dom"/>
</dbReference>
<feature type="region of interest" description="Disordered" evidence="7">
    <location>
        <begin position="89"/>
        <end position="134"/>
    </location>
</feature>
<evidence type="ECO:0000256" key="5">
    <source>
        <dbReference type="ARBA" id="ARBA00023157"/>
    </source>
</evidence>
<name>U5ECP0_9DIPT</name>
<evidence type="ECO:0000256" key="1">
    <source>
        <dbReference type="ARBA" id="ARBA00004613"/>
    </source>
</evidence>
<dbReference type="PANTHER" id="PTHR15151">
    <property type="entry name" value="PROTEIN EIGER"/>
    <property type="match status" value="1"/>
</dbReference>
<protein>
    <recommendedName>
        <fullName evidence="8">THD domain-containing protein</fullName>
    </recommendedName>
</protein>
<organism evidence="9">
    <name type="scientific">Corethrella appendiculata</name>
    <dbReference type="NCBI Taxonomy" id="1370023"/>
    <lineage>
        <taxon>Eukaryota</taxon>
        <taxon>Metazoa</taxon>
        <taxon>Ecdysozoa</taxon>
        <taxon>Arthropoda</taxon>
        <taxon>Hexapoda</taxon>
        <taxon>Insecta</taxon>
        <taxon>Pterygota</taxon>
        <taxon>Neoptera</taxon>
        <taxon>Endopterygota</taxon>
        <taxon>Diptera</taxon>
        <taxon>Nematocera</taxon>
        <taxon>Culicoidea</taxon>
        <taxon>Chaoboridae</taxon>
        <taxon>Corethrella</taxon>
    </lineage>
</organism>
<sequence>IWHSVKTVQLTNDVDKLKNVIEDMRKHLGFDLLDELNDFEDAYDSEESQLLDDEEDDDDDGDDLLDDKLLMDITRLHNDASEVEEYPDDLINLNDNNDDENDEEVYDDEEEEAETFEDYKEGSVPELETDSNNDKENNLLRLSMNNKRKRSITGATYQGVPIIDEPYGKTNRTNYNERQQHHFNALHQRNQNSYTITTENTPKMKLNWNNRHREIPTSQNEKYMRKYQNYNQQQQPMTFSTYSTDKPSSSQINSHLYRLNKQQQVARDSESIHTRSEKYGHMVRVPTQNYRYLSEYRKAPDQYVYPNSRMTKQIRKKSSSIVAFQFYAASTHDYGRKQLNGHEYSYWEPAHWIGSTVLARYFKIDNGIFTVNEGGLYYIYAQVFYDDDHDLNGYRLENNGHHFAQCITSTHTTYKLTKSNTCNTASLLPLKVGDRIKLHDLGSDRYIHTSHLSTFIGFIRLGTLRQDEQ</sequence>
<dbReference type="PANTHER" id="PTHR15151:SF24">
    <property type="entry name" value="A PROLIFERATION-INDUCING LIGAND-LIKE PROTEIN-RELATED"/>
    <property type="match status" value="1"/>
</dbReference>
<dbReference type="AlphaFoldDB" id="U5ECP0"/>
<evidence type="ECO:0000313" key="9">
    <source>
        <dbReference type="EMBL" id="JAB54838.1"/>
    </source>
</evidence>
<dbReference type="GO" id="GO:0005615">
    <property type="term" value="C:extracellular space"/>
    <property type="evidence" value="ECO:0007669"/>
    <property type="project" value="UniProtKB-KW"/>
</dbReference>
<dbReference type="InterPro" id="IPR006052">
    <property type="entry name" value="TNF_dom"/>
</dbReference>
<evidence type="ECO:0000256" key="3">
    <source>
        <dbReference type="ARBA" id="ARBA00022514"/>
    </source>
</evidence>
<proteinExistence type="evidence at transcript level"/>
<evidence type="ECO:0000256" key="7">
    <source>
        <dbReference type="SAM" id="MobiDB-lite"/>
    </source>
</evidence>
<dbReference type="InterPro" id="IPR051748">
    <property type="entry name" value="TNF_Ligand_Superfamily"/>
</dbReference>
<feature type="domain" description="THD" evidence="8">
    <location>
        <begin position="322"/>
        <end position="461"/>
    </location>
</feature>
<dbReference type="GO" id="GO:0005125">
    <property type="term" value="F:cytokine activity"/>
    <property type="evidence" value="ECO:0007669"/>
    <property type="project" value="UniProtKB-KW"/>
</dbReference>
<dbReference type="SUPFAM" id="SSF49842">
    <property type="entry name" value="TNF-like"/>
    <property type="match status" value="1"/>
</dbReference>
<dbReference type="GO" id="GO:0005164">
    <property type="term" value="F:tumor necrosis factor receptor binding"/>
    <property type="evidence" value="ECO:0007669"/>
    <property type="project" value="InterPro"/>
</dbReference>
<accession>U5ECP0</accession>
<evidence type="ECO:0000256" key="6">
    <source>
        <dbReference type="ARBA" id="ARBA00023180"/>
    </source>
</evidence>
<dbReference type="EMBL" id="GANO01005033">
    <property type="protein sequence ID" value="JAB54838.1"/>
    <property type="molecule type" value="mRNA"/>
</dbReference>
<dbReference type="PROSITE" id="PS50049">
    <property type="entry name" value="THD_2"/>
    <property type="match status" value="1"/>
</dbReference>
<evidence type="ECO:0000256" key="2">
    <source>
        <dbReference type="ARBA" id="ARBA00008670"/>
    </source>
</evidence>
<dbReference type="Pfam" id="PF00229">
    <property type="entry name" value="TNF"/>
    <property type="match status" value="1"/>
</dbReference>
<keyword evidence="4" id="KW-0964">Secreted</keyword>
<keyword evidence="5" id="KW-1015">Disulfide bond</keyword>
<feature type="region of interest" description="Disordered" evidence="7">
    <location>
        <begin position="44"/>
        <end position="64"/>
    </location>
</feature>
<evidence type="ECO:0000256" key="4">
    <source>
        <dbReference type="ARBA" id="ARBA00022525"/>
    </source>
</evidence>
<reference evidence="9" key="1">
    <citation type="journal article" date="2014" name="Insect Biochem. Mol. Biol.">
        <title>An insight into the sialome of the frog biting fly, Corethrella appendiculata.</title>
        <authorList>
            <person name="Ribeiro J.M.C."/>
            <person name="Chagas A.C."/>
            <person name="Pham V.M."/>
            <person name="Lounibos L.P."/>
            <person name="Calvo E."/>
        </authorList>
    </citation>
    <scope>NUCLEOTIDE SEQUENCE</scope>
    <source>
        <tissue evidence="9">Salivary glands</tissue>
    </source>
</reference>
<dbReference type="Gene3D" id="2.60.120.40">
    <property type="match status" value="1"/>
</dbReference>